<proteinExistence type="predicted"/>
<organism evidence="1 2">
    <name type="scientific">Brevibacillus porteri</name>
    <dbReference type="NCBI Taxonomy" id="2126350"/>
    <lineage>
        <taxon>Bacteria</taxon>
        <taxon>Bacillati</taxon>
        <taxon>Bacillota</taxon>
        <taxon>Bacilli</taxon>
        <taxon>Bacillales</taxon>
        <taxon>Paenibacillaceae</taxon>
        <taxon>Brevibacillus</taxon>
    </lineage>
</organism>
<name>A0ABX5FSA4_9BACL</name>
<evidence type="ECO:0008006" key="3">
    <source>
        <dbReference type="Google" id="ProtNLM"/>
    </source>
</evidence>
<gene>
    <name evidence="1" type="ORF">C7R92_09580</name>
</gene>
<reference evidence="1 2" key="1">
    <citation type="submission" date="2018-03" db="EMBL/GenBank/DDBJ databases">
        <title>Brevisbacillus phylogenomics.</title>
        <authorList>
            <person name="Dunlap C."/>
        </authorList>
    </citation>
    <scope>NUCLEOTIDE SEQUENCE [LARGE SCALE GENOMIC DNA]</scope>
    <source>
        <strain evidence="1 2">NRRL B-41110</strain>
    </source>
</reference>
<evidence type="ECO:0000313" key="2">
    <source>
        <dbReference type="Proteomes" id="UP000241645"/>
    </source>
</evidence>
<dbReference type="RefSeq" id="WP_106834079.1">
    <property type="nucleotide sequence ID" value="NZ_JARMEW010000044.1"/>
</dbReference>
<sequence length="108" mass="12095">MEAGRELDKKIAEAIGLQEILPDTYIRNGVPSNLPKFSTTGDGMLILIEEARKQGIWLDHETFADGYEVSACVYRGKHSRTILADSMFRSEDLAGEYARVYIKAKEAI</sequence>
<dbReference type="GeneID" id="95750371"/>
<dbReference type="Proteomes" id="UP000241645">
    <property type="component" value="Unassembled WGS sequence"/>
</dbReference>
<keyword evidence="2" id="KW-1185">Reference proteome</keyword>
<accession>A0ABX5FSA4</accession>
<protein>
    <recommendedName>
        <fullName evidence="3">Phage ABA sandwich domain-containing protein</fullName>
    </recommendedName>
</protein>
<evidence type="ECO:0000313" key="1">
    <source>
        <dbReference type="EMBL" id="PSK11684.1"/>
    </source>
</evidence>
<dbReference type="EMBL" id="PXZO01000016">
    <property type="protein sequence ID" value="PSK11684.1"/>
    <property type="molecule type" value="Genomic_DNA"/>
</dbReference>
<comment type="caution">
    <text evidence="1">The sequence shown here is derived from an EMBL/GenBank/DDBJ whole genome shotgun (WGS) entry which is preliminary data.</text>
</comment>